<evidence type="ECO:0000259" key="2">
    <source>
        <dbReference type="SMART" id="SM00355"/>
    </source>
</evidence>
<dbReference type="GeneID" id="24093309"/>
<feature type="region of interest" description="Disordered" evidence="1">
    <location>
        <begin position="253"/>
        <end position="331"/>
    </location>
</feature>
<evidence type="ECO:0000313" key="3">
    <source>
        <dbReference type="EMBL" id="CCL98398.1"/>
    </source>
</evidence>
<feature type="region of interest" description="Disordered" evidence="1">
    <location>
        <begin position="206"/>
        <end position="226"/>
    </location>
</feature>
<reference evidence="3 4" key="1">
    <citation type="journal article" date="2012" name="Appl. Environ. Microbiol.">
        <title>Short-read sequencing for genomic analysis of the brown rot fungus Fibroporia radiculosa.</title>
        <authorList>
            <person name="Tang J.D."/>
            <person name="Perkins A.D."/>
            <person name="Sonstegard T.S."/>
            <person name="Schroeder S.G."/>
            <person name="Burgess S.C."/>
            <person name="Diehl S.V."/>
        </authorList>
    </citation>
    <scope>NUCLEOTIDE SEQUENCE [LARGE SCALE GENOMIC DNA]</scope>
    <source>
        <strain evidence="3 4">TFFH 294</strain>
    </source>
</reference>
<dbReference type="InParanoid" id="J4G061"/>
<feature type="domain" description="C2H2-type" evidence="2">
    <location>
        <begin position="376"/>
        <end position="398"/>
    </location>
</feature>
<name>J4G061_9APHY</name>
<dbReference type="AlphaFoldDB" id="J4G061"/>
<dbReference type="HOGENOM" id="CLU_571115_0_0_1"/>
<dbReference type="RefSeq" id="XP_012177681.1">
    <property type="nucleotide sequence ID" value="XM_012322291.1"/>
</dbReference>
<protein>
    <recommendedName>
        <fullName evidence="2">C2H2-type domain-containing protein</fullName>
    </recommendedName>
</protein>
<dbReference type="EMBL" id="HE796880">
    <property type="protein sequence ID" value="CCL98398.1"/>
    <property type="molecule type" value="Genomic_DNA"/>
</dbReference>
<evidence type="ECO:0000313" key="4">
    <source>
        <dbReference type="Proteomes" id="UP000006352"/>
    </source>
</evidence>
<keyword evidence="4" id="KW-1185">Reference proteome</keyword>
<evidence type="ECO:0000256" key="1">
    <source>
        <dbReference type="SAM" id="MobiDB-lite"/>
    </source>
</evidence>
<feature type="domain" description="C2H2-type" evidence="2">
    <location>
        <begin position="334"/>
        <end position="358"/>
    </location>
</feature>
<dbReference type="Proteomes" id="UP000006352">
    <property type="component" value="Unassembled WGS sequence"/>
</dbReference>
<feature type="compositionally biased region" description="Low complexity" evidence="1">
    <location>
        <begin position="287"/>
        <end position="318"/>
    </location>
</feature>
<sequence length="478" mass="52144">MSPLPAEFDMVLDSINLLPLDTEANFVAAAYNLMSMVPEDINALIDWEQCGPSNNSGVNDDSTVRVSEDNVPSPTTIAIAVVDNNAIPTHASECEKQQYPSDISVSTSYPTVDIAEARMIPQNTQQSVGASAPLFYEATEETETFGYGSIPSAHSVPRGPEPIGGAGSSGGAGILACQTMGRDVLSFSSLTVLSSEWSPVADGDTVFKPDGSPVPQRASVSPRSWPHADAEVTTALEPHSSVLSLFLPQTVPGTATGNLNSLTQNTRKRARSEREEDGPMKRRKSGATEAAETTTRAMKGKTKAASAHPAAKSKSSIAQNHADNANEDIDKSPMSCRMSECSFVSDPLSLWDHFKRTHQPSLLGRQIPINTEDMRVRCIFCDEEDSARKVLHHIQAIHLADKKDGEKVACSGCEEKKMVDKSNFKRHLMDVHWKIEGYVFTCQICGDKVRKDAWKNRQHFRKCLSSRMHESAKKKKGR</sequence>
<gene>
    <name evidence="3" type="ORF">FIBRA_00393</name>
</gene>
<dbReference type="InterPro" id="IPR013087">
    <property type="entry name" value="Znf_C2H2_type"/>
</dbReference>
<accession>J4G061</accession>
<proteinExistence type="predicted"/>
<feature type="compositionally biased region" description="Polar residues" evidence="1">
    <location>
        <begin position="253"/>
        <end position="265"/>
    </location>
</feature>
<organism evidence="3 4">
    <name type="scientific">Fibroporia radiculosa</name>
    <dbReference type="NCBI Taxonomy" id="599839"/>
    <lineage>
        <taxon>Eukaryota</taxon>
        <taxon>Fungi</taxon>
        <taxon>Dikarya</taxon>
        <taxon>Basidiomycota</taxon>
        <taxon>Agaricomycotina</taxon>
        <taxon>Agaricomycetes</taxon>
        <taxon>Polyporales</taxon>
        <taxon>Fibroporiaceae</taxon>
        <taxon>Fibroporia</taxon>
    </lineage>
</organism>
<feature type="domain" description="C2H2-type" evidence="2">
    <location>
        <begin position="408"/>
        <end position="432"/>
    </location>
</feature>
<dbReference type="SMART" id="SM00355">
    <property type="entry name" value="ZnF_C2H2"/>
    <property type="match status" value="3"/>
</dbReference>